<dbReference type="InterPro" id="IPR017896">
    <property type="entry name" value="4Fe4S_Fe-S-bd"/>
</dbReference>
<dbReference type="EMBL" id="CP002109">
    <property type="protein sequence ID" value="ADL06761.1"/>
    <property type="molecule type" value="Genomic_DNA"/>
</dbReference>
<accession>D9R3P0</accession>
<dbReference type="InterPro" id="IPR050157">
    <property type="entry name" value="PSI_iron-sulfur_center"/>
</dbReference>
<feature type="domain" description="4Fe-4S ferredoxin-type" evidence="8">
    <location>
        <begin position="35"/>
        <end position="64"/>
    </location>
</feature>
<dbReference type="eggNOG" id="COG2768">
    <property type="taxonomic scope" value="Bacteria"/>
</dbReference>
<dbReference type="GO" id="GO:0051539">
    <property type="term" value="F:4 iron, 4 sulfur cluster binding"/>
    <property type="evidence" value="ECO:0007669"/>
    <property type="project" value="UniProtKB-KW"/>
</dbReference>
<dbReference type="HOGENOM" id="CLU_139698_5_6_9"/>
<evidence type="ECO:0000259" key="8">
    <source>
        <dbReference type="PROSITE" id="PS51379"/>
    </source>
</evidence>
<keyword evidence="5" id="KW-0479">Metal-binding</keyword>
<dbReference type="PANTHER" id="PTHR24960:SF79">
    <property type="entry name" value="PHOTOSYSTEM I IRON-SULFUR CENTER"/>
    <property type="match status" value="1"/>
</dbReference>
<dbReference type="GO" id="GO:0046872">
    <property type="term" value="F:metal ion binding"/>
    <property type="evidence" value="ECO:0007669"/>
    <property type="project" value="UniProtKB-KW"/>
</dbReference>
<evidence type="ECO:0000313" key="9">
    <source>
        <dbReference type="EMBL" id="ADL06761.1"/>
    </source>
</evidence>
<feature type="domain" description="4Fe-4S ferredoxin-type" evidence="8">
    <location>
        <begin position="5"/>
        <end position="34"/>
    </location>
</feature>
<evidence type="ECO:0000256" key="7">
    <source>
        <dbReference type="ARBA" id="ARBA00023014"/>
    </source>
</evidence>
<organism evidence="9 10">
    <name type="scientific">Lacrimispora saccharolytica (strain ATCC 35040 / DSM 2544 / NRCC 2533 / WM1)</name>
    <name type="common">Clostridium saccharolyticum</name>
    <dbReference type="NCBI Taxonomy" id="610130"/>
    <lineage>
        <taxon>Bacteria</taxon>
        <taxon>Bacillati</taxon>
        <taxon>Bacillota</taxon>
        <taxon>Clostridia</taxon>
        <taxon>Lachnospirales</taxon>
        <taxon>Lachnospiraceae</taxon>
        <taxon>Lacrimispora</taxon>
    </lineage>
</organism>
<dbReference type="Gene3D" id="3.30.70.20">
    <property type="match status" value="2"/>
</dbReference>
<keyword evidence="6" id="KW-0408">Iron</keyword>
<keyword evidence="7" id="KW-0411">Iron-sulfur</keyword>
<evidence type="ECO:0000256" key="6">
    <source>
        <dbReference type="ARBA" id="ARBA00023004"/>
    </source>
</evidence>
<dbReference type="PANTHER" id="PTHR24960">
    <property type="entry name" value="PHOTOSYSTEM I IRON-SULFUR CENTER-RELATED"/>
    <property type="match status" value="1"/>
</dbReference>
<evidence type="ECO:0000256" key="2">
    <source>
        <dbReference type="ARBA" id="ARBA00003532"/>
    </source>
</evidence>
<dbReference type="Proteomes" id="UP000001662">
    <property type="component" value="Chromosome"/>
</dbReference>
<dbReference type="RefSeq" id="WP_013274813.1">
    <property type="nucleotide sequence ID" value="NC_014376.1"/>
</dbReference>
<evidence type="ECO:0000256" key="4">
    <source>
        <dbReference type="ARBA" id="ARBA00022485"/>
    </source>
</evidence>
<dbReference type="PROSITE" id="PS51379">
    <property type="entry name" value="4FE4S_FER_2"/>
    <property type="match status" value="2"/>
</dbReference>
<evidence type="ECO:0000256" key="5">
    <source>
        <dbReference type="ARBA" id="ARBA00022723"/>
    </source>
</evidence>
<dbReference type="PaxDb" id="610130-Closa_4260"/>
<keyword evidence="10" id="KW-1185">Reference proteome</keyword>
<reference evidence="9" key="1">
    <citation type="submission" date="2010-07" db="EMBL/GenBank/DDBJ databases">
        <title>Complete sequence of Clostridium saccharolyticum WM1.</title>
        <authorList>
            <consortium name="US DOE Joint Genome Institute"/>
            <person name="Lucas S."/>
            <person name="Copeland A."/>
            <person name="Lapidus A."/>
            <person name="Cheng J.-F."/>
            <person name="Bruce D."/>
            <person name="Goodwin L."/>
            <person name="Pitluck S."/>
            <person name="Chertkov O."/>
            <person name="Detter J.C."/>
            <person name="Han C."/>
            <person name="Tapia R."/>
            <person name="Land M."/>
            <person name="Hauser L."/>
            <person name="Chang Y.-J."/>
            <person name="Jeffries C."/>
            <person name="Kyrpides N."/>
            <person name="Ivanova N."/>
            <person name="Mikhailova N."/>
            <person name="Mouttaki H."/>
            <person name="Lin L."/>
            <person name="Zhou J."/>
            <person name="Hemme C.L."/>
            <person name="Woyke T."/>
        </authorList>
    </citation>
    <scope>NUCLEOTIDE SEQUENCE [LARGE SCALE GENOMIC DNA]</scope>
    <source>
        <strain evidence="9">WM1</strain>
    </source>
</reference>
<comment type="cofactor">
    <cofactor evidence="1">
        <name>[4Fe-4S] cluster</name>
        <dbReference type="ChEBI" id="CHEBI:49883"/>
    </cofactor>
</comment>
<evidence type="ECO:0000313" key="10">
    <source>
        <dbReference type="Proteomes" id="UP000001662"/>
    </source>
</evidence>
<dbReference type="KEGG" id="csh:Closa_4260"/>
<dbReference type="AlphaFoldDB" id="D9R3P0"/>
<keyword evidence="4" id="KW-0004">4Fe-4S</keyword>
<comment type="function">
    <text evidence="2">Ferredoxins are iron-sulfur proteins that transfer electrons in a wide variety of metabolic reactions.</text>
</comment>
<dbReference type="STRING" id="610130.Closa_4260"/>
<dbReference type="Pfam" id="PF14697">
    <property type="entry name" value="Fer4_21"/>
    <property type="match status" value="1"/>
</dbReference>
<protein>
    <recommendedName>
        <fullName evidence="3">Ferredoxin</fullName>
    </recommendedName>
</protein>
<evidence type="ECO:0000256" key="3">
    <source>
        <dbReference type="ARBA" id="ARBA00013529"/>
    </source>
</evidence>
<evidence type="ECO:0000256" key="1">
    <source>
        <dbReference type="ARBA" id="ARBA00001966"/>
    </source>
</evidence>
<dbReference type="SUPFAM" id="SSF54862">
    <property type="entry name" value="4Fe-4S ferredoxins"/>
    <property type="match status" value="1"/>
</dbReference>
<proteinExistence type="predicted"/>
<gene>
    <name evidence="9" type="ordered locus">Closa_4260</name>
</gene>
<dbReference type="InterPro" id="IPR017900">
    <property type="entry name" value="4Fe4S_Fe_S_CS"/>
</dbReference>
<dbReference type="PROSITE" id="PS00198">
    <property type="entry name" value="4FE4S_FER_1"/>
    <property type="match status" value="1"/>
</dbReference>
<sequence>MNKPKRIARIGKECVACGSCVTTCPKGAIAIASGVTARIDKDRCIGCGKCARICPADVITIEERRAAV</sequence>
<dbReference type="OrthoDB" id="9804603at2"/>
<name>D9R3P0_LACSW</name>